<proteinExistence type="predicted"/>
<protein>
    <submittedName>
        <fullName evidence="1">Uncharacterized protein</fullName>
    </submittedName>
</protein>
<evidence type="ECO:0000313" key="1">
    <source>
        <dbReference type="EMBL" id="GGA18510.1"/>
    </source>
</evidence>
<sequence length="113" mass="12825">MLRIILTVAMFQRQNHPAERAFIQANRPATGPRHRMRVARFTQVSLLYLSRQRHPAAVADAAREKMRLGPTGLAQHIIRSGFHTAGQTAGRIGQMHQFTGHMQDRLFLSPFGR</sequence>
<organism evidence="1 2">
    <name type="scientific">Neptunicoccus cionae</name>
    <dbReference type="NCBI Taxonomy" id="2035344"/>
    <lineage>
        <taxon>Bacteria</taxon>
        <taxon>Pseudomonadati</taxon>
        <taxon>Pseudomonadota</taxon>
        <taxon>Alphaproteobacteria</taxon>
        <taxon>Rhodobacterales</taxon>
        <taxon>Paracoccaceae</taxon>
        <taxon>Neptunicoccus</taxon>
    </lineage>
</organism>
<evidence type="ECO:0000313" key="2">
    <source>
        <dbReference type="Proteomes" id="UP000628017"/>
    </source>
</evidence>
<dbReference type="EMBL" id="BMKA01000002">
    <property type="protein sequence ID" value="GGA18510.1"/>
    <property type="molecule type" value="Genomic_DNA"/>
</dbReference>
<reference evidence="1" key="2">
    <citation type="submission" date="2020-09" db="EMBL/GenBank/DDBJ databases">
        <authorList>
            <person name="Sun Q."/>
            <person name="Zhou Y."/>
        </authorList>
    </citation>
    <scope>NUCLEOTIDE SEQUENCE</scope>
    <source>
        <strain evidence="1">CGMCC 1.15880</strain>
    </source>
</reference>
<dbReference type="AlphaFoldDB" id="A0A916VPX2"/>
<gene>
    <name evidence="1" type="ORF">GCM10011498_18990</name>
</gene>
<accession>A0A916VPX2</accession>
<name>A0A916VPX2_9RHOB</name>
<dbReference type="Proteomes" id="UP000628017">
    <property type="component" value="Unassembled WGS sequence"/>
</dbReference>
<reference evidence="1" key="1">
    <citation type="journal article" date="2014" name="Int. J. Syst. Evol. Microbiol.">
        <title>Complete genome sequence of Corynebacterium casei LMG S-19264T (=DSM 44701T), isolated from a smear-ripened cheese.</title>
        <authorList>
            <consortium name="US DOE Joint Genome Institute (JGI-PGF)"/>
            <person name="Walter F."/>
            <person name="Albersmeier A."/>
            <person name="Kalinowski J."/>
            <person name="Ruckert C."/>
        </authorList>
    </citation>
    <scope>NUCLEOTIDE SEQUENCE</scope>
    <source>
        <strain evidence="1">CGMCC 1.15880</strain>
    </source>
</reference>
<comment type="caution">
    <text evidence="1">The sequence shown here is derived from an EMBL/GenBank/DDBJ whole genome shotgun (WGS) entry which is preliminary data.</text>
</comment>
<keyword evidence="2" id="KW-1185">Reference proteome</keyword>